<keyword evidence="5" id="KW-0408">Iron</keyword>
<evidence type="ECO:0000313" key="7">
    <source>
        <dbReference type="Proteomes" id="UP001189757"/>
    </source>
</evidence>
<reference evidence="6 7" key="1">
    <citation type="submission" date="2023-07" db="EMBL/GenBank/DDBJ databases">
        <authorList>
            <person name="Peeters C."/>
        </authorList>
    </citation>
    <scope>NUCLEOTIDE SEQUENCE [LARGE SCALE GENOMIC DNA]</scope>
    <source>
        <strain evidence="6 7">LMG 18101</strain>
    </source>
</reference>
<dbReference type="SUPFAM" id="SSF51182">
    <property type="entry name" value="RmlC-like cupins"/>
    <property type="match status" value="1"/>
</dbReference>
<comment type="caution">
    <text evidence="6">The sequence shown here is derived from an EMBL/GenBank/DDBJ whole genome shotgun (WGS) entry which is preliminary data.</text>
</comment>
<dbReference type="Gene3D" id="2.60.120.10">
    <property type="entry name" value="Jelly Rolls"/>
    <property type="match status" value="1"/>
</dbReference>
<evidence type="ECO:0000313" key="6">
    <source>
        <dbReference type="EMBL" id="CAJ0819218.1"/>
    </source>
</evidence>
<keyword evidence="4 6" id="KW-0560">Oxidoreductase</keyword>
<dbReference type="GO" id="GO:0051213">
    <property type="term" value="F:dioxygenase activity"/>
    <property type="evidence" value="ECO:0007669"/>
    <property type="project" value="UniProtKB-KW"/>
</dbReference>
<accession>A0ABN9JS91</accession>
<dbReference type="PANTHER" id="PTHR12918">
    <property type="entry name" value="CYSTEINE DIOXYGENASE"/>
    <property type="match status" value="1"/>
</dbReference>
<evidence type="ECO:0000256" key="5">
    <source>
        <dbReference type="ARBA" id="ARBA00023004"/>
    </source>
</evidence>
<proteinExistence type="inferred from homology"/>
<dbReference type="Pfam" id="PF05995">
    <property type="entry name" value="CDO_I"/>
    <property type="match status" value="1"/>
</dbReference>
<dbReference type="PANTHER" id="PTHR12918:SF1">
    <property type="entry name" value="CYSTEINE DIOXYGENASE TYPE 1"/>
    <property type="match status" value="1"/>
</dbReference>
<dbReference type="Gene3D" id="1.20.5.440">
    <property type="entry name" value="ATP synthase delta/epsilon subunit, C-terminal domain"/>
    <property type="match status" value="1"/>
</dbReference>
<keyword evidence="3 6" id="KW-0223">Dioxygenase</keyword>
<gene>
    <name evidence="6" type="ORF">LMG18101_03874</name>
</gene>
<protein>
    <submittedName>
        <fullName evidence="6">3-mercaptopropionate dioxygenase</fullName>
        <ecNumber evidence="6">1.13.11.-</ecNumber>
    </submittedName>
</protein>
<evidence type="ECO:0000256" key="2">
    <source>
        <dbReference type="ARBA" id="ARBA00022723"/>
    </source>
</evidence>
<name>A0ABN9JS91_9RALS</name>
<evidence type="ECO:0000256" key="4">
    <source>
        <dbReference type="ARBA" id="ARBA00023002"/>
    </source>
</evidence>
<comment type="similarity">
    <text evidence="1">Belongs to the cysteine dioxygenase family.</text>
</comment>
<dbReference type="RefSeq" id="WP_316682040.1">
    <property type="nucleotide sequence ID" value="NZ_CATZLL010000013.1"/>
</dbReference>
<organism evidence="6 7">
    <name type="scientific">Ralstonia flaminis</name>
    <dbReference type="NCBI Taxonomy" id="3058597"/>
    <lineage>
        <taxon>Bacteria</taxon>
        <taxon>Pseudomonadati</taxon>
        <taxon>Pseudomonadota</taxon>
        <taxon>Betaproteobacteria</taxon>
        <taxon>Burkholderiales</taxon>
        <taxon>Burkholderiaceae</taxon>
        <taxon>Ralstonia</taxon>
    </lineage>
</organism>
<dbReference type="InterPro" id="IPR010300">
    <property type="entry name" value="CDO_1"/>
</dbReference>
<keyword evidence="2" id="KW-0479">Metal-binding</keyword>
<dbReference type="EMBL" id="CATZLL010000013">
    <property type="protein sequence ID" value="CAJ0819218.1"/>
    <property type="molecule type" value="Genomic_DNA"/>
</dbReference>
<dbReference type="InterPro" id="IPR011051">
    <property type="entry name" value="RmlC_Cupin_sf"/>
</dbReference>
<dbReference type="EC" id="1.13.11.-" evidence="6"/>
<dbReference type="CDD" id="cd10548">
    <property type="entry name" value="cupin_CDO"/>
    <property type="match status" value="1"/>
</dbReference>
<keyword evidence="7" id="KW-1185">Reference proteome</keyword>
<evidence type="ECO:0000256" key="3">
    <source>
        <dbReference type="ARBA" id="ARBA00022964"/>
    </source>
</evidence>
<sequence length="214" mass="23609">MSTPALATAPAQAQSPQSILPLRDFVIALSRLLDQQPTEAEILSRAGALLGALVAHDDWLPAEYAQPHPEHFQQYLLHVDSGERFSIVSFVWGPGQRTPIHDHTTWGLIGMLRGAEYSQPFKLEADGRPLPDGPAIRLEPGQVERVSPRVGDIHRVHNAFDDRTSISIHVYGGNIGGIHRAVYTEDGERKPFISGYSNTHLPNLWDRSKDTSAS</sequence>
<evidence type="ECO:0000256" key="1">
    <source>
        <dbReference type="ARBA" id="ARBA00006622"/>
    </source>
</evidence>
<dbReference type="InterPro" id="IPR014710">
    <property type="entry name" value="RmlC-like_jellyroll"/>
</dbReference>
<dbReference type="Proteomes" id="UP001189757">
    <property type="component" value="Unassembled WGS sequence"/>
</dbReference>